<dbReference type="RefSeq" id="XP_041193490.1">
    <property type="nucleotide sequence ID" value="XM_041335509.1"/>
</dbReference>
<evidence type="ECO:0000256" key="1">
    <source>
        <dbReference type="SAM" id="MobiDB-lite"/>
    </source>
</evidence>
<comment type="caution">
    <text evidence="2">The sequence shown here is derived from an EMBL/GenBank/DDBJ whole genome shotgun (WGS) entry which is preliminary data.</text>
</comment>
<feature type="region of interest" description="Disordered" evidence="1">
    <location>
        <begin position="58"/>
        <end position="87"/>
    </location>
</feature>
<name>A0A9P7ECP3_9AGAM</name>
<dbReference type="AlphaFoldDB" id="A0A9P7ECP3"/>
<dbReference type="GeneID" id="64629526"/>
<protein>
    <submittedName>
        <fullName evidence="2">Uncharacterized protein</fullName>
    </submittedName>
</protein>
<dbReference type="EMBL" id="JABBWG010000014">
    <property type="protein sequence ID" value="KAG1817071.1"/>
    <property type="molecule type" value="Genomic_DNA"/>
</dbReference>
<dbReference type="Proteomes" id="UP000807769">
    <property type="component" value="Unassembled WGS sequence"/>
</dbReference>
<evidence type="ECO:0000313" key="3">
    <source>
        <dbReference type="Proteomes" id="UP000807769"/>
    </source>
</evidence>
<organism evidence="2 3">
    <name type="scientific">Suillus subaureus</name>
    <dbReference type="NCBI Taxonomy" id="48587"/>
    <lineage>
        <taxon>Eukaryota</taxon>
        <taxon>Fungi</taxon>
        <taxon>Dikarya</taxon>
        <taxon>Basidiomycota</taxon>
        <taxon>Agaricomycotina</taxon>
        <taxon>Agaricomycetes</taxon>
        <taxon>Agaricomycetidae</taxon>
        <taxon>Boletales</taxon>
        <taxon>Suillineae</taxon>
        <taxon>Suillaceae</taxon>
        <taxon>Suillus</taxon>
    </lineage>
</organism>
<accession>A0A9P7ECP3</accession>
<dbReference type="OrthoDB" id="2684694at2759"/>
<gene>
    <name evidence="2" type="ORF">BJ212DRAFT_1350659</name>
</gene>
<sequence>MTYGIKADGLRDLLITTEETLVQFSRAKPVRQTFLLVRPWDWYLLGVPDFAEQPDFTDDTESMGDWIEPGSPIDDSDKLPGGSSVEEPGSRALRLMVRLGQPFNAILLAQQRVREYKRIASDHHIVAQVEDITSFDNIDVSTVEIL</sequence>
<evidence type="ECO:0000313" key="2">
    <source>
        <dbReference type="EMBL" id="KAG1817071.1"/>
    </source>
</evidence>
<reference evidence="2" key="1">
    <citation type="journal article" date="2020" name="New Phytol.">
        <title>Comparative genomics reveals dynamic genome evolution in host specialist ectomycorrhizal fungi.</title>
        <authorList>
            <person name="Lofgren L.A."/>
            <person name="Nguyen N.H."/>
            <person name="Vilgalys R."/>
            <person name="Ruytinx J."/>
            <person name="Liao H.L."/>
            <person name="Branco S."/>
            <person name="Kuo A."/>
            <person name="LaButti K."/>
            <person name="Lipzen A."/>
            <person name="Andreopoulos W."/>
            <person name="Pangilinan J."/>
            <person name="Riley R."/>
            <person name="Hundley H."/>
            <person name="Na H."/>
            <person name="Barry K."/>
            <person name="Grigoriev I.V."/>
            <person name="Stajich J.E."/>
            <person name="Kennedy P.G."/>
        </authorList>
    </citation>
    <scope>NUCLEOTIDE SEQUENCE</scope>
    <source>
        <strain evidence="2">MN1</strain>
    </source>
</reference>
<proteinExistence type="predicted"/>
<keyword evidence="3" id="KW-1185">Reference proteome</keyword>